<accession>W9SGE3</accession>
<organism evidence="1 2">
    <name type="scientific">Morus notabilis</name>
    <dbReference type="NCBI Taxonomy" id="981085"/>
    <lineage>
        <taxon>Eukaryota</taxon>
        <taxon>Viridiplantae</taxon>
        <taxon>Streptophyta</taxon>
        <taxon>Embryophyta</taxon>
        <taxon>Tracheophyta</taxon>
        <taxon>Spermatophyta</taxon>
        <taxon>Magnoliopsida</taxon>
        <taxon>eudicotyledons</taxon>
        <taxon>Gunneridae</taxon>
        <taxon>Pentapetalae</taxon>
        <taxon>rosids</taxon>
        <taxon>fabids</taxon>
        <taxon>Rosales</taxon>
        <taxon>Moraceae</taxon>
        <taxon>Moreae</taxon>
        <taxon>Morus</taxon>
    </lineage>
</organism>
<dbReference type="GO" id="GO:0003676">
    <property type="term" value="F:nucleic acid binding"/>
    <property type="evidence" value="ECO:0007669"/>
    <property type="project" value="InterPro"/>
</dbReference>
<reference evidence="2" key="1">
    <citation type="submission" date="2013-01" db="EMBL/GenBank/DDBJ databases">
        <title>Draft Genome Sequence of a Mulberry Tree, Morus notabilis C.K. Schneid.</title>
        <authorList>
            <person name="He N."/>
            <person name="Zhao S."/>
        </authorList>
    </citation>
    <scope>NUCLEOTIDE SEQUENCE</scope>
</reference>
<dbReference type="EMBL" id="KE346153">
    <property type="protein sequence ID" value="EXC27677.1"/>
    <property type="molecule type" value="Genomic_DNA"/>
</dbReference>
<keyword evidence="2" id="KW-1185">Reference proteome</keyword>
<dbReference type="PANTHER" id="PTHR48475:SF2">
    <property type="entry name" value="RIBONUCLEASE H"/>
    <property type="match status" value="1"/>
</dbReference>
<name>W9SGE3_9ROSA</name>
<dbReference type="AlphaFoldDB" id="W9SGE3"/>
<dbReference type="Gene3D" id="3.30.420.10">
    <property type="entry name" value="Ribonuclease H-like superfamily/Ribonuclease H"/>
    <property type="match status" value="1"/>
</dbReference>
<dbReference type="InterPro" id="IPR036397">
    <property type="entry name" value="RNaseH_sf"/>
</dbReference>
<gene>
    <name evidence="1" type="ORF">L484_009701</name>
</gene>
<dbReference type="Proteomes" id="UP000030645">
    <property type="component" value="Unassembled WGS sequence"/>
</dbReference>
<proteinExistence type="predicted"/>
<sequence length="132" mass="15004">MLTNQPLKAALSKLDLSGRFTNWAIEQGVYDIKIKPSFVVNQNHGVYDVKDEKIGKYILKVKSIIELFKQFSIEQVSKVQNEKTDDLAKSTTPARGGGAYRVVPIMEIEEPNWKEDKVGRSLHVQQVEKEQS</sequence>
<protein>
    <submittedName>
        <fullName evidence="1">Uncharacterized protein</fullName>
    </submittedName>
</protein>
<evidence type="ECO:0000313" key="2">
    <source>
        <dbReference type="Proteomes" id="UP000030645"/>
    </source>
</evidence>
<evidence type="ECO:0000313" key="1">
    <source>
        <dbReference type="EMBL" id="EXC27677.1"/>
    </source>
</evidence>
<dbReference type="PANTHER" id="PTHR48475">
    <property type="entry name" value="RIBONUCLEASE H"/>
    <property type="match status" value="1"/>
</dbReference>